<reference evidence="3" key="1">
    <citation type="submission" date="2023-07" db="EMBL/GenBank/DDBJ databases">
        <authorList>
            <consortium name="AG Swart"/>
            <person name="Singh M."/>
            <person name="Singh A."/>
            <person name="Seah K."/>
            <person name="Emmerich C."/>
        </authorList>
    </citation>
    <scope>NUCLEOTIDE SEQUENCE</scope>
    <source>
        <strain evidence="3">DP1</strain>
    </source>
</reference>
<evidence type="ECO:0000256" key="1">
    <source>
        <dbReference type="SAM" id="Coils"/>
    </source>
</evidence>
<keyword evidence="4" id="KW-1185">Reference proteome</keyword>
<evidence type="ECO:0000256" key="2">
    <source>
        <dbReference type="SAM" id="MobiDB-lite"/>
    </source>
</evidence>
<protein>
    <submittedName>
        <fullName evidence="3">Uncharacterized protein</fullName>
    </submittedName>
</protein>
<evidence type="ECO:0000313" key="3">
    <source>
        <dbReference type="EMBL" id="CAI2370487.1"/>
    </source>
</evidence>
<sequence length="365" mass="43500">MAQKQESLDPSGSTSKNEALRRNSKSVLKKVSKAYDIFSVYQTNSPRIKREKRMTYHTDKEVHRFPRSKSISHKGERTKKKSYLATPNEYNNEHISQLSNDANNRSMFEIMMNKKASEMNIKVLNNRIMYLNSTEQKANRQLALAKKRANEISKIKRSKFEYSQDLQNYKHHLNNQLSQKKREISDTRKKLKDSINYKQTENLHLKRKMRHQIKSLTSQGLEKRKMISLYEQRQKEIEKINCLAEKYRNQNKRNRGIQRRMSQLKQLYSQKKIFGLMNAENNVQKAEKLERVEEELMQKLHTTYQKVNEFMEQSNSFDNFANIVKNNVQYNTKYLKPLSRVEKNEDKSKTNRSVQNIKPHVIKED</sequence>
<feature type="compositionally biased region" description="Polar residues" evidence="2">
    <location>
        <begin position="1"/>
        <end position="17"/>
    </location>
</feature>
<evidence type="ECO:0000313" key="4">
    <source>
        <dbReference type="Proteomes" id="UP001295684"/>
    </source>
</evidence>
<accession>A0AAD1UKL8</accession>
<feature type="coiled-coil region" evidence="1">
    <location>
        <begin position="230"/>
        <end position="299"/>
    </location>
</feature>
<feature type="region of interest" description="Disordered" evidence="2">
    <location>
        <begin position="1"/>
        <end position="25"/>
    </location>
</feature>
<feature type="region of interest" description="Disordered" evidence="2">
    <location>
        <begin position="342"/>
        <end position="365"/>
    </location>
</feature>
<dbReference type="Proteomes" id="UP001295684">
    <property type="component" value="Unassembled WGS sequence"/>
</dbReference>
<organism evidence="3 4">
    <name type="scientific">Euplotes crassus</name>
    <dbReference type="NCBI Taxonomy" id="5936"/>
    <lineage>
        <taxon>Eukaryota</taxon>
        <taxon>Sar</taxon>
        <taxon>Alveolata</taxon>
        <taxon>Ciliophora</taxon>
        <taxon>Intramacronucleata</taxon>
        <taxon>Spirotrichea</taxon>
        <taxon>Hypotrichia</taxon>
        <taxon>Euplotida</taxon>
        <taxon>Euplotidae</taxon>
        <taxon>Moneuplotes</taxon>
    </lineage>
</organism>
<name>A0AAD1UKL8_EUPCR</name>
<gene>
    <name evidence="3" type="ORF">ECRASSUSDP1_LOCUS11800</name>
</gene>
<keyword evidence="1" id="KW-0175">Coiled coil</keyword>
<dbReference type="EMBL" id="CAMPGE010011670">
    <property type="protein sequence ID" value="CAI2370487.1"/>
    <property type="molecule type" value="Genomic_DNA"/>
</dbReference>
<comment type="caution">
    <text evidence="3">The sequence shown here is derived from an EMBL/GenBank/DDBJ whole genome shotgun (WGS) entry which is preliminary data.</text>
</comment>
<feature type="coiled-coil region" evidence="1">
    <location>
        <begin position="163"/>
        <end position="194"/>
    </location>
</feature>
<dbReference type="AlphaFoldDB" id="A0AAD1UKL8"/>
<proteinExistence type="predicted"/>